<keyword evidence="3" id="KW-1185">Reference proteome</keyword>
<dbReference type="Proteomes" id="UP001157006">
    <property type="component" value="Chromosome 3"/>
</dbReference>
<dbReference type="PANTHER" id="PTHR31351:SF2">
    <property type="entry name" value="PHOSPHOINOSITIDE BINDING PROTEIN"/>
    <property type="match status" value="1"/>
</dbReference>
<dbReference type="AlphaFoldDB" id="A0AAV1A625"/>
<name>A0AAV1A625_VICFA</name>
<dbReference type="Pfam" id="PF05703">
    <property type="entry name" value="Auxin_canalis"/>
    <property type="match status" value="1"/>
</dbReference>
<organism evidence="2 3">
    <name type="scientific">Vicia faba</name>
    <name type="common">Broad bean</name>
    <name type="synonym">Faba vulgaris</name>
    <dbReference type="NCBI Taxonomy" id="3906"/>
    <lineage>
        <taxon>Eukaryota</taxon>
        <taxon>Viridiplantae</taxon>
        <taxon>Streptophyta</taxon>
        <taxon>Embryophyta</taxon>
        <taxon>Tracheophyta</taxon>
        <taxon>Spermatophyta</taxon>
        <taxon>Magnoliopsida</taxon>
        <taxon>eudicotyledons</taxon>
        <taxon>Gunneridae</taxon>
        <taxon>Pentapetalae</taxon>
        <taxon>rosids</taxon>
        <taxon>fabids</taxon>
        <taxon>Fabales</taxon>
        <taxon>Fabaceae</taxon>
        <taxon>Papilionoideae</taxon>
        <taxon>50 kb inversion clade</taxon>
        <taxon>NPAAA clade</taxon>
        <taxon>Hologalegina</taxon>
        <taxon>IRL clade</taxon>
        <taxon>Fabeae</taxon>
        <taxon>Vicia</taxon>
    </lineage>
</organism>
<feature type="domain" description="VAN3-binding protein-like auxin canalisation" evidence="1">
    <location>
        <begin position="3"/>
        <end position="57"/>
    </location>
</feature>
<proteinExistence type="predicted"/>
<dbReference type="InterPro" id="IPR008546">
    <property type="entry name" value="VAN3-bd-like_auxin_canal"/>
</dbReference>
<accession>A0AAV1A625</accession>
<dbReference type="InterPro" id="IPR040269">
    <property type="entry name" value="VAB"/>
</dbReference>
<reference evidence="2 3" key="1">
    <citation type="submission" date="2023-01" db="EMBL/GenBank/DDBJ databases">
        <authorList>
            <person name="Kreplak J."/>
        </authorList>
    </citation>
    <scope>NUCLEOTIDE SEQUENCE [LARGE SCALE GENOMIC DNA]</scope>
</reference>
<gene>
    <name evidence="2" type="ORF">VFH_III141560</name>
</gene>
<evidence type="ECO:0000313" key="3">
    <source>
        <dbReference type="Proteomes" id="UP001157006"/>
    </source>
</evidence>
<dbReference type="EMBL" id="OX451738">
    <property type="protein sequence ID" value="CAI8604618.1"/>
    <property type="molecule type" value="Genomic_DNA"/>
</dbReference>
<evidence type="ECO:0000259" key="1">
    <source>
        <dbReference type="Pfam" id="PF05703"/>
    </source>
</evidence>
<protein>
    <recommendedName>
        <fullName evidence="1">VAN3-binding protein-like auxin canalisation domain-containing protein</fullName>
    </recommendedName>
</protein>
<evidence type="ECO:0000313" key="2">
    <source>
        <dbReference type="EMBL" id="CAI8604618.1"/>
    </source>
</evidence>
<sequence length="160" mass="17580">MDSTAVPSAASLLSSHCIEIAEDMGAEHDQITTVVDSAINVKTNGDILTLITGATTCNDGRRIRLSNSRHGSKWSSTKEQCSSKTIIEVEKKDAENHVADDESCTGTNHTYKKRKASKLAISRNISLLLGRVKTPFTTYIIHFVNVCNYYSSIKLIMLCK</sequence>
<dbReference type="PANTHER" id="PTHR31351">
    <property type="entry name" value="EXPRESSED PROTEIN"/>
    <property type="match status" value="1"/>
</dbReference>